<dbReference type="InterPro" id="IPR017853">
    <property type="entry name" value="GH"/>
</dbReference>
<reference evidence="4" key="1">
    <citation type="submission" date="2012-05" db="EMBL/GenBank/DDBJ databases">
        <authorList>
            <person name="Studholme D.J."/>
            <person name="Wasukira A."/>
            <person name="Grant M."/>
        </authorList>
    </citation>
    <scope>NUCLEOTIDE SEQUENCE [LARGE SCALE GENOMIC DNA]</scope>
    <source>
        <strain evidence="4">NCPPB 890</strain>
    </source>
</reference>
<evidence type="ECO:0000256" key="3">
    <source>
        <dbReference type="ARBA" id="ARBA00023295"/>
    </source>
</evidence>
<dbReference type="AlphaFoldDB" id="A0A836ZU31"/>
<dbReference type="EMBL" id="AKBN01001279">
    <property type="protein sequence ID" value="KFA00758.1"/>
    <property type="molecule type" value="Genomic_DNA"/>
</dbReference>
<accession>A0A836ZU31</accession>
<dbReference type="GO" id="GO:0003796">
    <property type="term" value="F:lysozyme activity"/>
    <property type="evidence" value="ECO:0007669"/>
    <property type="project" value="InterPro"/>
</dbReference>
<name>A0A836ZU31_XANVA</name>
<protein>
    <submittedName>
        <fullName evidence="4">Muramidase</fullName>
    </submittedName>
</protein>
<evidence type="ECO:0000256" key="2">
    <source>
        <dbReference type="ARBA" id="ARBA00022801"/>
    </source>
</evidence>
<dbReference type="CDD" id="cd00599">
    <property type="entry name" value="GH25_muramidase"/>
    <property type="match status" value="1"/>
</dbReference>
<dbReference type="PANTHER" id="PTHR34135:SF2">
    <property type="entry name" value="LYSOZYME"/>
    <property type="match status" value="1"/>
</dbReference>
<proteinExistence type="inferred from homology"/>
<dbReference type="SUPFAM" id="SSF51445">
    <property type="entry name" value="(Trans)glycosidases"/>
    <property type="match status" value="1"/>
</dbReference>
<dbReference type="GO" id="GO:0009253">
    <property type="term" value="P:peptidoglycan catabolic process"/>
    <property type="evidence" value="ECO:0007669"/>
    <property type="project" value="InterPro"/>
</dbReference>
<evidence type="ECO:0000256" key="1">
    <source>
        <dbReference type="ARBA" id="ARBA00010646"/>
    </source>
</evidence>
<dbReference type="PANTHER" id="PTHR34135">
    <property type="entry name" value="LYSOZYME"/>
    <property type="match status" value="1"/>
</dbReference>
<comment type="similarity">
    <text evidence="1">Belongs to the glycosyl hydrolase 25 family.</text>
</comment>
<keyword evidence="3" id="KW-0326">Glycosidase</keyword>
<gene>
    <name evidence="4" type="ORF">A11K_0120140</name>
</gene>
<dbReference type="SMART" id="SM00641">
    <property type="entry name" value="Glyco_25"/>
    <property type="match status" value="1"/>
</dbReference>
<dbReference type="Pfam" id="PF01183">
    <property type="entry name" value="Glyco_hydro_25"/>
    <property type="match status" value="1"/>
</dbReference>
<dbReference type="PROSITE" id="PS51904">
    <property type="entry name" value="GLYCOSYL_HYDROL_F25_2"/>
    <property type="match status" value="1"/>
</dbReference>
<evidence type="ECO:0000313" key="4">
    <source>
        <dbReference type="EMBL" id="KFA00758.1"/>
    </source>
</evidence>
<dbReference type="GO" id="GO:0016998">
    <property type="term" value="P:cell wall macromolecule catabolic process"/>
    <property type="evidence" value="ECO:0007669"/>
    <property type="project" value="InterPro"/>
</dbReference>
<dbReference type="InterPro" id="IPR002053">
    <property type="entry name" value="Glyco_hydro_25"/>
</dbReference>
<dbReference type="RefSeq" id="WP_010368878.1">
    <property type="nucleotide sequence ID" value="NZ_AKBN02000057.1"/>
</dbReference>
<sequence length="211" mass="23698">MYNKGIDISHKNGEIDFDKVAGADIDYVFMKATEGGTFQDPSYGGYREDAMSAGMVVGTYHYFRGSSSTPEEQRDNIVAVLNENGFDASREYFAVDVELAGNEDVTPELMADNLYTLLQLLEDESILGGKKPLIYCEALFWDKHVAGDRHEFSQYPLWVASWDVDQPTIPKTWSDAGKTWLVWQYTSKGSVDGIDGVVDLDYVQTLGKRFE</sequence>
<comment type="caution">
    <text evidence="4">The sequence shown here is derived from an EMBL/GenBank/DDBJ whole genome shotgun (WGS) entry which is preliminary data.</text>
</comment>
<dbReference type="Gene3D" id="3.20.20.80">
    <property type="entry name" value="Glycosidases"/>
    <property type="match status" value="1"/>
</dbReference>
<dbReference type="GO" id="GO:0016052">
    <property type="term" value="P:carbohydrate catabolic process"/>
    <property type="evidence" value="ECO:0007669"/>
    <property type="project" value="TreeGrafter"/>
</dbReference>
<keyword evidence="2" id="KW-0378">Hydrolase</keyword>
<organism evidence="4">
    <name type="scientific">Xanthomonas vasicola pv. vasculorum NCPPB 890</name>
    <dbReference type="NCBI Taxonomy" id="1184265"/>
    <lineage>
        <taxon>Bacteria</taxon>
        <taxon>Pseudomonadati</taxon>
        <taxon>Pseudomonadota</taxon>
        <taxon>Gammaproteobacteria</taxon>
        <taxon>Lysobacterales</taxon>
        <taxon>Lysobacteraceae</taxon>
        <taxon>Xanthomonas</taxon>
    </lineage>
</organism>
<dbReference type="InterPro" id="IPR018077">
    <property type="entry name" value="Glyco_hydro_fam25_subgr"/>
</dbReference>